<organism evidence="2 3">
    <name type="scientific">Desmospora activa DSM 45169</name>
    <dbReference type="NCBI Taxonomy" id="1121389"/>
    <lineage>
        <taxon>Bacteria</taxon>
        <taxon>Bacillati</taxon>
        <taxon>Bacillota</taxon>
        <taxon>Bacilli</taxon>
        <taxon>Bacillales</taxon>
        <taxon>Thermoactinomycetaceae</taxon>
        <taxon>Desmospora</taxon>
    </lineage>
</organism>
<evidence type="ECO:0000313" key="3">
    <source>
        <dbReference type="Proteomes" id="UP000241639"/>
    </source>
</evidence>
<accession>A0A2T4ZBQ9</accession>
<dbReference type="SUPFAM" id="SSF53597">
    <property type="entry name" value="Dihydrofolate reductase-like"/>
    <property type="match status" value="1"/>
</dbReference>
<name>A0A2T4ZBQ9_9BACL</name>
<feature type="domain" description="Bacterial bifunctional deaminase-reductase C-terminal" evidence="1">
    <location>
        <begin position="4"/>
        <end position="179"/>
    </location>
</feature>
<dbReference type="PANTHER" id="PTHR38011:SF11">
    <property type="entry name" value="2,5-DIAMINO-6-RIBOSYLAMINO-4(3H)-PYRIMIDINONE 5'-PHOSPHATE REDUCTASE"/>
    <property type="match status" value="1"/>
</dbReference>
<evidence type="ECO:0000313" key="2">
    <source>
        <dbReference type="EMBL" id="PTM59344.1"/>
    </source>
</evidence>
<keyword evidence="3" id="KW-1185">Reference proteome</keyword>
<dbReference type="InterPro" id="IPR002734">
    <property type="entry name" value="RibDG_C"/>
</dbReference>
<dbReference type="EMBL" id="PZZP01000001">
    <property type="protein sequence ID" value="PTM59344.1"/>
    <property type="molecule type" value="Genomic_DNA"/>
</dbReference>
<sequence>MGNIVLTMQMSLDGIVSNEDQWMMLSEEIFEDYLEYYNTVETIVVGGNTYSSMAQYWQQAEMSSNSLERAIAQRINDLPKVVISRSKVDLIWRNSQQIIVKDDDSVARELENLKKHAKTISVESGVKTWQRLIQSDLFDELWVLIHPVVASQGERLFALANKQFSMRLSSTKTYQNGVVGLYYQK</sequence>
<comment type="caution">
    <text evidence="2">The sequence shown here is derived from an EMBL/GenBank/DDBJ whole genome shotgun (WGS) entry which is preliminary data.</text>
</comment>
<gene>
    <name evidence="2" type="ORF">C8J48_1957</name>
</gene>
<dbReference type="AlphaFoldDB" id="A0A2T4ZBQ9"/>
<dbReference type="InterPro" id="IPR050765">
    <property type="entry name" value="Riboflavin_Biosynth_HTPR"/>
</dbReference>
<reference evidence="2 3" key="1">
    <citation type="submission" date="2018-04" db="EMBL/GenBank/DDBJ databases">
        <title>Genomic Encyclopedia of Archaeal and Bacterial Type Strains, Phase II (KMG-II): from individual species to whole genera.</title>
        <authorList>
            <person name="Goeker M."/>
        </authorList>
    </citation>
    <scope>NUCLEOTIDE SEQUENCE [LARGE SCALE GENOMIC DNA]</scope>
    <source>
        <strain evidence="2 3">DSM 45169</strain>
    </source>
</reference>
<proteinExistence type="predicted"/>
<protein>
    <submittedName>
        <fullName evidence="2">Dihydrofolate reductase</fullName>
    </submittedName>
</protein>
<evidence type="ECO:0000259" key="1">
    <source>
        <dbReference type="Pfam" id="PF01872"/>
    </source>
</evidence>
<dbReference type="RefSeq" id="WP_245891113.1">
    <property type="nucleotide sequence ID" value="NZ_PZZP01000001.1"/>
</dbReference>
<dbReference type="PANTHER" id="PTHR38011">
    <property type="entry name" value="DIHYDROFOLATE REDUCTASE FAMILY PROTEIN (AFU_ORTHOLOGUE AFUA_8G06820)"/>
    <property type="match status" value="1"/>
</dbReference>
<dbReference type="GO" id="GO:0009231">
    <property type="term" value="P:riboflavin biosynthetic process"/>
    <property type="evidence" value="ECO:0007669"/>
    <property type="project" value="InterPro"/>
</dbReference>
<dbReference type="InterPro" id="IPR024072">
    <property type="entry name" value="DHFR-like_dom_sf"/>
</dbReference>
<dbReference type="Proteomes" id="UP000241639">
    <property type="component" value="Unassembled WGS sequence"/>
</dbReference>
<dbReference type="Pfam" id="PF01872">
    <property type="entry name" value="RibD_C"/>
    <property type="match status" value="1"/>
</dbReference>
<dbReference type="GO" id="GO:0008703">
    <property type="term" value="F:5-amino-6-(5-phosphoribosylamino)uracil reductase activity"/>
    <property type="evidence" value="ECO:0007669"/>
    <property type="project" value="InterPro"/>
</dbReference>
<dbReference type="Gene3D" id="3.40.430.10">
    <property type="entry name" value="Dihydrofolate Reductase, subunit A"/>
    <property type="match status" value="1"/>
</dbReference>